<dbReference type="EMBL" id="MK072161">
    <property type="protein sequence ID" value="AYV79625.1"/>
    <property type="molecule type" value="Genomic_DNA"/>
</dbReference>
<feature type="domain" description="T-SNARE coiled-coil homology" evidence="1">
    <location>
        <begin position="89"/>
        <end position="151"/>
    </location>
</feature>
<name>A0A3G4ZXJ3_9VIRU</name>
<proteinExistence type="predicted"/>
<gene>
    <name evidence="2" type="ORF">Faunusvirus30_4</name>
</gene>
<reference evidence="2" key="1">
    <citation type="submission" date="2018-10" db="EMBL/GenBank/DDBJ databases">
        <title>Hidden diversity of soil giant viruses.</title>
        <authorList>
            <person name="Schulz F."/>
            <person name="Alteio L."/>
            <person name="Goudeau D."/>
            <person name="Ryan E.M."/>
            <person name="Malmstrom R.R."/>
            <person name="Blanchard J."/>
            <person name="Woyke T."/>
        </authorList>
    </citation>
    <scope>NUCLEOTIDE SEQUENCE</scope>
    <source>
        <strain evidence="2">FNV1</strain>
    </source>
</reference>
<protein>
    <recommendedName>
        <fullName evidence="1">t-SNARE coiled-coil homology domain-containing protein</fullName>
    </recommendedName>
</protein>
<dbReference type="PROSITE" id="PS50192">
    <property type="entry name" value="T_SNARE"/>
    <property type="match status" value="1"/>
</dbReference>
<dbReference type="CDD" id="cd15841">
    <property type="entry name" value="SNARE_Qc"/>
    <property type="match status" value="1"/>
</dbReference>
<dbReference type="InterPro" id="IPR000727">
    <property type="entry name" value="T_SNARE_dom"/>
</dbReference>
<evidence type="ECO:0000313" key="2">
    <source>
        <dbReference type="EMBL" id="AYV79625.1"/>
    </source>
</evidence>
<dbReference type="SUPFAM" id="SSF58038">
    <property type="entry name" value="SNARE fusion complex"/>
    <property type="match status" value="2"/>
</dbReference>
<dbReference type="Gene3D" id="1.20.5.110">
    <property type="match status" value="1"/>
</dbReference>
<sequence>MTMTDVDKINNILLQTDQIKQVNIATLHSLNKQSATLSECVNNTHDIKIAVNKSDGLLYKIESMFSFFKFSKKQHKYITTEYKHSDDIIIDKNTDDDVLDNISHNLRDILMINNAMNRKLEIQNVILDDLNENVENNTKSIKICRKRIDKLSR</sequence>
<evidence type="ECO:0000259" key="1">
    <source>
        <dbReference type="PROSITE" id="PS50192"/>
    </source>
</evidence>
<organism evidence="2">
    <name type="scientific">Faunusvirus sp</name>
    <dbReference type="NCBI Taxonomy" id="2487766"/>
    <lineage>
        <taxon>Viruses</taxon>
        <taxon>Varidnaviria</taxon>
        <taxon>Bamfordvirae</taxon>
        <taxon>Nucleocytoviricota</taxon>
        <taxon>Megaviricetes</taxon>
        <taxon>Imitervirales</taxon>
        <taxon>Mimiviridae</taxon>
    </lineage>
</organism>
<accession>A0A3G4ZXJ3</accession>